<dbReference type="InterPro" id="IPR010730">
    <property type="entry name" value="HET"/>
</dbReference>
<dbReference type="Proteomes" id="UP000184330">
    <property type="component" value="Unassembled WGS sequence"/>
</dbReference>
<dbReference type="Pfam" id="PF06985">
    <property type="entry name" value="HET"/>
    <property type="match status" value="1"/>
</dbReference>
<proteinExistence type="predicted"/>
<feature type="domain" description="Heterokaryon incompatibility" evidence="1">
    <location>
        <begin position="207"/>
        <end position="354"/>
    </location>
</feature>
<dbReference type="PANTHER" id="PTHR33112:SF10">
    <property type="entry name" value="TOL"/>
    <property type="match status" value="1"/>
</dbReference>
<sequence length="645" mass="72838">MLCQVCENMFRGNFLLEKGRHLRSHHYAPDELQAAALEGCSICDVLWRRYQFRKPSGSRQEPCGATFDSRGDSLSNFAVYEFYPASESSVIRLGVFLNIKFEYGAELDHSQSTSSSCSFYLRSTSELDDIDKRAVMRAHEAPKPSMVVAKQWLEICSQSHAQCNSIRAWRSNLQLPARLLEIGAPAFDRVRLWSAPAKAGSISLVSYMTLSHCWGSAQFITLTKSTLSRLKAGILISDLPQTFQDAVYITRTMEVKYLWIDSLCILQDSISDWQHEASLMGDVYRGSFCNIAATSASDASVGCLYPKSSSPRPCVVQTSWSDVPNNEYLVQDLDFWAGVFESDPLRRRAWVVQELLLSPRILHMGKSQVSWECCESKVCEAFPDRLPRFVHIDAESVPIEAMSTLSWRSIIQTYTSCNLTKPEDKLVAISGVVKIMQTTTGDEYCAGLWRKNLPEQLLWRRAYNQHTPLIPVQVFRAPSWSWASVDGRVKCESSNSAGVIKVNILNVDIQASCNDLTGSVTGGRIKLSGPMNTIQLEELVGPGMIEHYDVAFDECHSETTQICRTWNAPPENLHCLGVRKVFRRNYTSYDCLLLIPTKANRGEFYRWGYVYLGHRMAEAFENAETHDWLEYEAHDGKGNYTISII</sequence>
<organism evidence="2 3">
    <name type="scientific">Phialocephala subalpina</name>
    <dbReference type="NCBI Taxonomy" id="576137"/>
    <lineage>
        <taxon>Eukaryota</taxon>
        <taxon>Fungi</taxon>
        <taxon>Dikarya</taxon>
        <taxon>Ascomycota</taxon>
        <taxon>Pezizomycotina</taxon>
        <taxon>Leotiomycetes</taxon>
        <taxon>Helotiales</taxon>
        <taxon>Mollisiaceae</taxon>
        <taxon>Phialocephala</taxon>
        <taxon>Phialocephala fortinii species complex</taxon>
    </lineage>
</organism>
<keyword evidence="3" id="KW-1185">Reference proteome</keyword>
<dbReference type="AlphaFoldDB" id="A0A1L7XUM8"/>
<dbReference type="EMBL" id="FJOG01000059">
    <property type="protein sequence ID" value="CZR68721.1"/>
    <property type="molecule type" value="Genomic_DNA"/>
</dbReference>
<dbReference type="PANTHER" id="PTHR33112">
    <property type="entry name" value="DOMAIN PROTEIN, PUTATIVE-RELATED"/>
    <property type="match status" value="1"/>
</dbReference>
<evidence type="ECO:0000313" key="3">
    <source>
        <dbReference type="Proteomes" id="UP000184330"/>
    </source>
</evidence>
<accession>A0A1L7XUM8</accession>
<evidence type="ECO:0000259" key="1">
    <source>
        <dbReference type="Pfam" id="PF06985"/>
    </source>
</evidence>
<reference evidence="2 3" key="1">
    <citation type="submission" date="2016-03" db="EMBL/GenBank/DDBJ databases">
        <authorList>
            <person name="Ploux O."/>
        </authorList>
    </citation>
    <scope>NUCLEOTIDE SEQUENCE [LARGE SCALE GENOMIC DNA]</scope>
    <source>
        <strain evidence="2 3">UAMH 11012</strain>
    </source>
</reference>
<protein>
    <recommendedName>
        <fullName evidence="1">Heterokaryon incompatibility domain-containing protein</fullName>
    </recommendedName>
</protein>
<dbReference type="OrthoDB" id="5362512at2759"/>
<dbReference type="STRING" id="576137.A0A1L7XUM8"/>
<evidence type="ECO:0000313" key="2">
    <source>
        <dbReference type="EMBL" id="CZR68721.1"/>
    </source>
</evidence>
<name>A0A1L7XUM8_9HELO</name>
<gene>
    <name evidence="2" type="ORF">PAC_18620</name>
</gene>